<keyword evidence="2" id="KW-0064">Aspartyl protease</keyword>
<dbReference type="PROSITE" id="PS50158">
    <property type="entry name" value="ZF_CCHC"/>
    <property type="match status" value="1"/>
</dbReference>
<evidence type="ECO:0000256" key="2">
    <source>
        <dbReference type="ARBA" id="ARBA00022750"/>
    </source>
</evidence>
<keyword evidence="2" id="KW-0378">Hydrolase</keyword>
<dbReference type="GO" id="GO:0004190">
    <property type="term" value="F:aspartic-type endopeptidase activity"/>
    <property type="evidence" value="ECO:0007669"/>
    <property type="project" value="UniProtKB-KW"/>
</dbReference>
<feature type="region of interest" description="Disordered" evidence="5">
    <location>
        <begin position="1"/>
        <end position="20"/>
    </location>
</feature>
<evidence type="ECO:0000313" key="7">
    <source>
        <dbReference type="EMBL" id="GEY72459.1"/>
    </source>
</evidence>
<dbReference type="AlphaFoldDB" id="A0A699HT16"/>
<protein>
    <recommendedName>
        <fullName evidence="6">CCHC-type domain-containing protein</fullName>
    </recommendedName>
</protein>
<gene>
    <name evidence="7" type="ORF">Tci_444433</name>
</gene>
<proteinExistence type="predicted"/>
<dbReference type="Pfam" id="PF17921">
    <property type="entry name" value="Integrase_H2C2"/>
    <property type="match status" value="1"/>
</dbReference>
<dbReference type="InterPro" id="IPR041588">
    <property type="entry name" value="Integrase_H2C2"/>
</dbReference>
<organism evidence="7">
    <name type="scientific">Tanacetum cinerariifolium</name>
    <name type="common">Dalmatian daisy</name>
    <name type="synonym">Chrysanthemum cinerariifolium</name>
    <dbReference type="NCBI Taxonomy" id="118510"/>
    <lineage>
        <taxon>Eukaryota</taxon>
        <taxon>Viridiplantae</taxon>
        <taxon>Streptophyta</taxon>
        <taxon>Embryophyta</taxon>
        <taxon>Tracheophyta</taxon>
        <taxon>Spermatophyta</taxon>
        <taxon>Magnoliopsida</taxon>
        <taxon>eudicotyledons</taxon>
        <taxon>Gunneridae</taxon>
        <taxon>Pentapetalae</taxon>
        <taxon>asterids</taxon>
        <taxon>campanulids</taxon>
        <taxon>Asterales</taxon>
        <taxon>Asteraceae</taxon>
        <taxon>Asteroideae</taxon>
        <taxon>Anthemideae</taxon>
        <taxon>Anthemidinae</taxon>
        <taxon>Tanacetum</taxon>
    </lineage>
</organism>
<evidence type="ECO:0000256" key="4">
    <source>
        <dbReference type="PROSITE-ProRule" id="PRU00047"/>
    </source>
</evidence>
<reference evidence="7" key="1">
    <citation type="journal article" date="2019" name="Sci. Rep.">
        <title>Draft genome of Tanacetum cinerariifolium, the natural source of mosquito coil.</title>
        <authorList>
            <person name="Yamashiro T."/>
            <person name="Shiraishi A."/>
            <person name="Satake H."/>
            <person name="Nakayama K."/>
        </authorList>
    </citation>
    <scope>NUCLEOTIDE SEQUENCE</scope>
</reference>
<dbReference type="PANTHER" id="PTHR24559">
    <property type="entry name" value="TRANSPOSON TY3-I GAG-POL POLYPROTEIN"/>
    <property type="match status" value="1"/>
</dbReference>
<evidence type="ECO:0000256" key="5">
    <source>
        <dbReference type="SAM" id="MobiDB-lite"/>
    </source>
</evidence>
<dbReference type="GO" id="GO:0003677">
    <property type="term" value="F:DNA binding"/>
    <property type="evidence" value="ECO:0007669"/>
    <property type="project" value="UniProtKB-KW"/>
</dbReference>
<feature type="compositionally biased region" description="Polar residues" evidence="5">
    <location>
        <begin position="1"/>
        <end position="18"/>
    </location>
</feature>
<feature type="domain" description="CCHC-type" evidence="6">
    <location>
        <begin position="211"/>
        <end position="226"/>
    </location>
</feature>
<dbReference type="SUPFAM" id="SSF57756">
    <property type="entry name" value="Retrovirus zinc finger-like domains"/>
    <property type="match status" value="1"/>
</dbReference>
<dbReference type="InterPro" id="IPR043128">
    <property type="entry name" value="Rev_trsase/Diguanyl_cyclase"/>
</dbReference>
<dbReference type="InterPro" id="IPR001878">
    <property type="entry name" value="Znf_CCHC"/>
</dbReference>
<dbReference type="Pfam" id="PF17919">
    <property type="entry name" value="RT_RNaseH_2"/>
    <property type="match status" value="1"/>
</dbReference>
<dbReference type="Gene3D" id="4.10.60.10">
    <property type="entry name" value="Zinc finger, CCHC-type"/>
    <property type="match status" value="1"/>
</dbReference>
<dbReference type="SUPFAM" id="SSF56672">
    <property type="entry name" value="DNA/RNA polymerases"/>
    <property type="match status" value="1"/>
</dbReference>
<sequence length="834" mass="95644">MAGRNTRSSTADNTNPLNETADEVTRQLNTALSNLLTQLVQALGGNRTNQREATPSCSIKTFRAFATNESFGTKGAVGLLTWFESTEFMLHITKCLAESQVEFAASMMQGRALTWWNTLNHKMVGFDIDGYTARFHELARNKRQRTGGNFALTVPEQGQGQRRYAGQHPKCAKCNFCHSGNRPSCRRCNQVGHFTRYCTGRTFNERPRLTCFKCEDPNHFRRNCPRMNQATTSRGNHPNPVLAIEGNTNQGNNRNRAQGRAFGLGMDWLSKLRANIVCYEKIVQITLSNGDILEVHEECPKGNLKQLKTMKVNEPKLEDIPIVHEFSGVFLEDLSSLPPSRDVQFCIDLIPEAVPVAKSPYRLAPMKMQELSNQLKELQEKGFIRPSSLPWGAPVLFVKKKYGSFRMCIEYRKLNKLTVKNRYPLPRIDNLFDQLQGVHGPYESRMWADLDKFVIIFIDDILIYSKSKEEHEQENAFQTLKDMLYDAPILALPEGTDDFVFYCDASNQGKANVVADALSRKERLKPRRARAMSMIIHSSIKARILDAQSEASKDVNTLAEMLKGLDKQLERKEDGGIYLDERIWVPIYGNLRTLIMNETHAIRYFVHPGADKMYYDLRGLYWWPEMKKDIAITSSGHDSIWVIVDRLTKLTHLLSIREDYEIERLARLYINEIVARHESIGNETGFKYSLPFRNRWPKRCRTSIAWAKVGESKIIGPELIQETTDKIVQIKERFKTTQDHQKSYADHRRKPLEFSVGDKVLLKVSPRKGVVLFGKRSKLSPRYVGPFEIVERVDPVAYQLRLTQELVRVYDTFHVSNLKKCLADVNLHVPLEEV</sequence>
<keyword evidence="4" id="KW-0862">Zinc</keyword>
<evidence type="ECO:0000256" key="3">
    <source>
        <dbReference type="ARBA" id="ARBA00023125"/>
    </source>
</evidence>
<dbReference type="Gene3D" id="1.10.340.70">
    <property type="match status" value="1"/>
</dbReference>
<dbReference type="InterPro" id="IPR043502">
    <property type="entry name" value="DNA/RNA_pol_sf"/>
</dbReference>
<keyword evidence="3" id="KW-0238">DNA-binding</keyword>
<accession>A0A699HT16</accession>
<dbReference type="SMART" id="SM00343">
    <property type="entry name" value="ZnF_C2HC"/>
    <property type="match status" value="2"/>
</dbReference>
<dbReference type="CDD" id="cd01647">
    <property type="entry name" value="RT_LTR"/>
    <property type="match status" value="1"/>
</dbReference>
<dbReference type="InterPro" id="IPR053134">
    <property type="entry name" value="RNA-dir_DNA_polymerase"/>
</dbReference>
<dbReference type="GO" id="GO:0006508">
    <property type="term" value="P:proteolysis"/>
    <property type="evidence" value="ECO:0007669"/>
    <property type="project" value="UniProtKB-KW"/>
</dbReference>
<dbReference type="InterPro" id="IPR041577">
    <property type="entry name" value="RT_RNaseH_2"/>
</dbReference>
<keyword evidence="1" id="KW-0645">Protease</keyword>
<keyword evidence="4" id="KW-0479">Metal-binding</keyword>
<dbReference type="InterPro" id="IPR056924">
    <property type="entry name" value="SH3_Tf2-1"/>
</dbReference>
<dbReference type="PANTHER" id="PTHR24559:SF456">
    <property type="entry name" value="NUCLEOTIDYLTRANSFERASE, RIBONUCLEASE H"/>
    <property type="match status" value="1"/>
</dbReference>
<name>A0A699HT16_TANCI</name>
<dbReference type="GO" id="GO:0008270">
    <property type="term" value="F:zinc ion binding"/>
    <property type="evidence" value="ECO:0007669"/>
    <property type="project" value="UniProtKB-KW"/>
</dbReference>
<comment type="caution">
    <text evidence="7">The sequence shown here is derived from an EMBL/GenBank/DDBJ whole genome shotgun (WGS) entry which is preliminary data.</text>
</comment>
<dbReference type="EMBL" id="BKCJ010203683">
    <property type="protein sequence ID" value="GEY72459.1"/>
    <property type="molecule type" value="Genomic_DNA"/>
</dbReference>
<evidence type="ECO:0000259" key="6">
    <source>
        <dbReference type="PROSITE" id="PS50158"/>
    </source>
</evidence>
<keyword evidence="4" id="KW-0863">Zinc-finger</keyword>
<dbReference type="Pfam" id="PF24626">
    <property type="entry name" value="SH3_Tf2-1"/>
    <property type="match status" value="1"/>
</dbReference>
<evidence type="ECO:0000256" key="1">
    <source>
        <dbReference type="ARBA" id="ARBA00022670"/>
    </source>
</evidence>
<dbReference type="InterPro" id="IPR036875">
    <property type="entry name" value="Znf_CCHC_sf"/>
</dbReference>
<dbReference type="Gene3D" id="3.10.10.10">
    <property type="entry name" value="HIV Type 1 Reverse Transcriptase, subunit A, domain 1"/>
    <property type="match status" value="1"/>
</dbReference>
<dbReference type="Gene3D" id="3.30.70.270">
    <property type="match status" value="1"/>
</dbReference>